<name>A0A2X4TSR0_9NOCA</name>
<sequence length="233" mass="24522">MDVPPRCSFNAPTGVRRVVGTVEVDLDAIRSVGRRWGATVNDVLLVATSGALADILRTRGEYPAELVISVPVSARGANADGELGNQVGVMPVRVPLAGTPAQRSVSVSRSTRAQKSSVRGRSATLIGLLFDVLAAIRIFRWFVDRQRLVNSFLSNLPGPSSPLRFAGASVSAIVPLIVNTGNVGVAFVALSYAGTLTVTIIVDPELVPEVRELTEALHDQFQAIIAAGGTSAR</sequence>
<evidence type="ECO:0000313" key="2">
    <source>
        <dbReference type="EMBL" id="SQI30061.1"/>
    </source>
</evidence>
<accession>A0A2X4TSR0</accession>
<dbReference type="Gene3D" id="3.30.559.30">
    <property type="entry name" value="Nonribosomal peptide synthetase, condensation domain"/>
    <property type="match status" value="1"/>
</dbReference>
<dbReference type="PANTHER" id="PTHR31650">
    <property type="entry name" value="O-ACYLTRANSFERASE (WSD1-LIKE) FAMILY PROTEIN"/>
    <property type="match status" value="1"/>
</dbReference>
<proteinExistence type="predicted"/>
<dbReference type="PANTHER" id="PTHR31650:SF1">
    <property type="entry name" value="WAX ESTER SYNTHASE_DIACYLGLYCEROL ACYLTRANSFERASE 4-RELATED"/>
    <property type="match status" value="1"/>
</dbReference>
<evidence type="ECO:0000313" key="3">
    <source>
        <dbReference type="Proteomes" id="UP000249091"/>
    </source>
</evidence>
<dbReference type="KEGG" id="rcr:NCTC10994_01378"/>
<evidence type="ECO:0000259" key="1">
    <source>
        <dbReference type="Pfam" id="PF06974"/>
    </source>
</evidence>
<dbReference type="GO" id="GO:0005886">
    <property type="term" value="C:plasma membrane"/>
    <property type="evidence" value="ECO:0007669"/>
    <property type="project" value="TreeGrafter"/>
</dbReference>
<dbReference type="Proteomes" id="UP000249091">
    <property type="component" value="Chromosome 1"/>
</dbReference>
<keyword evidence="2" id="KW-0808">Transferase</keyword>
<protein>
    <submittedName>
        <fullName evidence="2">Wax ester synthase/diacylglycerol acyltransferase</fullName>
        <ecNumber evidence="2">2.3.1.20</ecNumber>
    </submittedName>
</protein>
<dbReference type="SUPFAM" id="SSF52777">
    <property type="entry name" value="CoA-dependent acyltransferases"/>
    <property type="match status" value="1"/>
</dbReference>
<dbReference type="STRING" id="1219011.GCA_001895045_02018"/>
<dbReference type="EMBL" id="LS483468">
    <property type="protein sequence ID" value="SQI30061.1"/>
    <property type="molecule type" value="Genomic_DNA"/>
</dbReference>
<dbReference type="InterPro" id="IPR009721">
    <property type="entry name" value="O-acyltransferase_WSD1_C"/>
</dbReference>
<keyword evidence="3" id="KW-1185">Reference proteome</keyword>
<dbReference type="EC" id="2.3.1.20" evidence="2"/>
<dbReference type="GO" id="GO:0004144">
    <property type="term" value="F:diacylglycerol O-acyltransferase activity"/>
    <property type="evidence" value="ECO:0007669"/>
    <property type="project" value="UniProtKB-EC"/>
</dbReference>
<dbReference type="AlphaFoldDB" id="A0A2X4TSR0"/>
<dbReference type="Pfam" id="PF06974">
    <property type="entry name" value="WS_DGAT_C"/>
    <property type="match status" value="1"/>
</dbReference>
<dbReference type="InterPro" id="IPR045034">
    <property type="entry name" value="O-acyltransferase_WSD1-like"/>
</dbReference>
<keyword evidence="2" id="KW-0012">Acyltransferase</keyword>
<reference evidence="2 3" key="1">
    <citation type="submission" date="2018-06" db="EMBL/GenBank/DDBJ databases">
        <authorList>
            <consortium name="Pathogen Informatics"/>
            <person name="Doyle S."/>
        </authorList>
    </citation>
    <scope>NUCLEOTIDE SEQUENCE [LARGE SCALE GENOMIC DNA]</scope>
    <source>
        <strain evidence="2 3">NCTC10994</strain>
    </source>
</reference>
<feature type="domain" description="O-acyltransferase WSD1 C-terminal" evidence="1">
    <location>
        <begin position="84"/>
        <end position="224"/>
    </location>
</feature>
<organism evidence="2 3">
    <name type="scientific">Rhodococcus coprophilus</name>
    <dbReference type="NCBI Taxonomy" id="38310"/>
    <lineage>
        <taxon>Bacteria</taxon>
        <taxon>Bacillati</taxon>
        <taxon>Actinomycetota</taxon>
        <taxon>Actinomycetes</taxon>
        <taxon>Mycobacteriales</taxon>
        <taxon>Nocardiaceae</taxon>
        <taxon>Rhodococcus</taxon>
    </lineage>
</organism>
<dbReference type="GO" id="GO:0019432">
    <property type="term" value="P:triglyceride biosynthetic process"/>
    <property type="evidence" value="ECO:0007669"/>
    <property type="project" value="UniProtKB-UniPathway"/>
</dbReference>
<dbReference type="UniPathway" id="UPA00282"/>
<gene>
    <name evidence="2" type="primary">wax-dgaT_2</name>
    <name evidence="2" type="ORF">NCTC10994_01378</name>
</gene>